<dbReference type="GO" id="GO:0005737">
    <property type="term" value="C:cytoplasm"/>
    <property type="evidence" value="ECO:0007669"/>
    <property type="project" value="UniProtKB-SubCell"/>
</dbReference>
<evidence type="ECO:0000259" key="13">
    <source>
        <dbReference type="PROSITE" id="PS50835"/>
    </source>
</evidence>
<sequence length="494" mass="55100">NHEFVNRTIFAGYGEKLQLPCSVPHGKNKPISRWLLKTCSMTPWKEIARIKGDEVQSNESHFQMLGGGTLLIRSVGIEDQGLFKCGVVEEGLETFSVTNVSVFKSPIKPQLTKSYLTSTVGRHSEIGKCVAKDGYPVGNITWYKNGKVIFANGNETQNKIHILKNQNTGLYTIESTLYHTVIKADMNAKFFCEVVYPFKEGNGTQRSEPVTLDVHSAKENNTFDEGEVFPAIAKESHSADRHGESKALNRDAMIIGILVTLMVVAFLTSIAYYLCYYRKKTEKQPLNDLKEKSPMDPGNVAPTVENVIGEEARDNACNDMGKMLQFVLPVATQIQQDVIKSYGFSNDGEGKSVSCLWRGRIRGWWNENGAGSGPSARLSVHRHSEDIPVCTTGSPIQYNGPPHLLPKTMEGGPVGKSSKVKRSSPWASASKPRGRASRAGAKAHLWEGQDVLARWTDGLLYLGNIRKVDRWKHICLVRFEDNSEFWVMWKDIYP</sequence>
<dbReference type="InterPro" id="IPR040477">
    <property type="entry name" value="KDM4-like_Tudor"/>
</dbReference>
<evidence type="ECO:0000313" key="14">
    <source>
        <dbReference type="EMBL" id="GCC17955.1"/>
    </source>
</evidence>
<dbReference type="GO" id="GO:0016020">
    <property type="term" value="C:membrane"/>
    <property type="evidence" value="ECO:0007669"/>
    <property type="project" value="UniProtKB-SubCell"/>
</dbReference>
<dbReference type="SMART" id="SM00333">
    <property type="entry name" value="TUDOR"/>
    <property type="match status" value="1"/>
</dbReference>
<gene>
    <name evidence="14" type="ORF">chiPu_0020696</name>
</gene>
<dbReference type="PROSITE" id="PS50835">
    <property type="entry name" value="IG_LIKE"/>
    <property type="match status" value="2"/>
</dbReference>
<evidence type="ECO:0000256" key="3">
    <source>
        <dbReference type="ARBA" id="ARBA00004496"/>
    </source>
</evidence>
<evidence type="ECO:0000256" key="7">
    <source>
        <dbReference type="ARBA" id="ARBA00022737"/>
    </source>
</evidence>
<comment type="similarity">
    <text evidence="4">Belongs to the UPF0456 family.</text>
</comment>
<comment type="caution">
    <text evidence="14">The sequence shown here is derived from an EMBL/GenBank/DDBJ whole genome shotgun (WGS) entry which is preliminary data.</text>
</comment>
<dbReference type="OrthoDB" id="9945628at2759"/>
<evidence type="ECO:0000256" key="9">
    <source>
        <dbReference type="ARBA" id="ARBA00023157"/>
    </source>
</evidence>
<dbReference type="InterPro" id="IPR002999">
    <property type="entry name" value="Tudor"/>
</dbReference>
<dbReference type="STRING" id="137246.A0A401RII7"/>
<keyword evidence="10" id="KW-0539">Nucleus</keyword>
<evidence type="ECO:0000313" key="15">
    <source>
        <dbReference type="Proteomes" id="UP000287033"/>
    </source>
</evidence>
<dbReference type="AlphaFoldDB" id="A0A401RII7"/>
<proteinExistence type="inferred from homology"/>
<dbReference type="SMART" id="SM00409">
    <property type="entry name" value="IG"/>
    <property type="match status" value="2"/>
</dbReference>
<evidence type="ECO:0000256" key="5">
    <source>
        <dbReference type="ARBA" id="ARBA00020502"/>
    </source>
</evidence>
<feature type="non-terminal residue" evidence="14">
    <location>
        <position position="494"/>
    </location>
</feature>
<keyword evidence="12" id="KW-1133">Transmembrane helix</keyword>
<evidence type="ECO:0000256" key="10">
    <source>
        <dbReference type="ARBA" id="ARBA00023242"/>
    </source>
</evidence>
<feature type="domain" description="Ig-like" evidence="13">
    <location>
        <begin position="14"/>
        <end position="101"/>
    </location>
</feature>
<keyword evidence="8 12" id="KW-0472">Membrane</keyword>
<dbReference type="EMBL" id="BEZZ01002820">
    <property type="protein sequence ID" value="GCC17955.1"/>
    <property type="molecule type" value="Genomic_DNA"/>
</dbReference>
<dbReference type="InterPro" id="IPR003599">
    <property type="entry name" value="Ig_sub"/>
</dbReference>
<dbReference type="Pfam" id="PF08205">
    <property type="entry name" value="C2-set_2"/>
    <property type="match status" value="1"/>
</dbReference>
<organism evidence="14 15">
    <name type="scientific">Chiloscyllium punctatum</name>
    <name type="common">Brownbanded bambooshark</name>
    <name type="synonym">Hemiscyllium punctatum</name>
    <dbReference type="NCBI Taxonomy" id="137246"/>
    <lineage>
        <taxon>Eukaryota</taxon>
        <taxon>Metazoa</taxon>
        <taxon>Chordata</taxon>
        <taxon>Craniata</taxon>
        <taxon>Vertebrata</taxon>
        <taxon>Chondrichthyes</taxon>
        <taxon>Elasmobranchii</taxon>
        <taxon>Galeomorphii</taxon>
        <taxon>Galeoidea</taxon>
        <taxon>Orectolobiformes</taxon>
        <taxon>Hemiscylliidae</taxon>
        <taxon>Chiloscyllium</taxon>
    </lineage>
</organism>
<evidence type="ECO:0000256" key="4">
    <source>
        <dbReference type="ARBA" id="ARBA00007083"/>
    </source>
</evidence>
<dbReference type="GO" id="GO:0005634">
    <property type="term" value="C:nucleus"/>
    <property type="evidence" value="ECO:0007669"/>
    <property type="project" value="UniProtKB-SubCell"/>
</dbReference>
<evidence type="ECO:0000256" key="6">
    <source>
        <dbReference type="ARBA" id="ARBA00022490"/>
    </source>
</evidence>
<dbReference type="GO" id="GO:0009791">
    <property type="term" value="P:post-embryonic development"/>
    <property type="evidence" value="ECO:0007669"/>
    <property type="project" value="TreeGrafter"/>
</dbReference>
<dbReference type="SUPFAM" id="SSF63748">
    <property type="entry name" value="Tudor/PWWP/MBT"/>
    <property type="match status" value="1"/>
</dbReference>
<evidence type="ECO:0000256" key="8">
    <source>
        <dbReference type="ARBA" id="ARBA00023136"/>
    </source>
</evidence>
<feature type="transmembrane region" description="Helical" evidence="12">
    <location>
        <begin position="252"/>
        <end position="275"/>
    </location>
</feature>
<dbReference type="InterPro" id="IPR013783">
    <property type="entry name" value="Ig-like_fold"/>
</dbReference>
<dbReference type="PANTHER" id="PTHR13463">
    <property type="entry name" value="PROTEIN C10"/>
    <property type="match status" value="1"/>
</dbReference>
<keyword evidence="12" id="KW-0812">Transmembrane</keyword>
<dbReference type="Pfam" id="PF14974">
    <property type="entry name" value="P_C10"/>
    <property type="match status" value="1"/>
</dbReference>
<dbReference type="PANTHER" id="PTHR13463:SF3">
    <property type="entry name" value="PROTEIN C10"/>
    <property type="match status" value="1"/>
</dbReference>
<dbReference type="Gene3D" id="2.60.40.10">
    <property type="entry name" value="Immunoglobulins"/>
    <property type="match status" value="2"/>
</dbReference>
<keyword evidence="7" id="KW-0677">Repeat</keyword>
<dbReference type="Pfam" id="PF18104">
    <property type="entry name" value="Tudor_2"/>
    <property type="match status" value="1"/>
</dbReference>
<dbReference type="InterPro" id="IPR007110">
    <property type="entry name" value="Ig-like_dom"/>
</dbReference>
<protein>
    <recommendedName>
        <fullName evidence="5">Protein C10</fullName>
    </recommendedName>
</protein>
<name>A0A401RII7_CHIPU</name>
<dbReference type="SUPFAM" id="SSF48726">
    <property type="entry name" value="Immunoglobulin"/>
    <property type="match status" value="2"/>
</dbReference>
<keyword evidence="6" id="KW-0963">Cytoplasm</keyword>
<feature type="domain" description="Ig-like" evidence="13">
    <location>
        <begin position="109"/>
        <end position="211"/>
    </location>
</feature>
<dbReference type="InterPro" id="IPR026317">
    <property type="entry name" value="P_C10"/>
</dbReference>
<keyword evidence="9" id="KW-1015">Disulfide bond</keyword>
<evidence type="ECO:0000256" key="1">
    <source>
        <dbReference type="ARBA" id="ARBA00004123"/>
    </source>
</evidence>
<feature type="region of interest" description="Disordered" evidence="11">
    <location>
        <begin position="410"/>
        <end position="441"/>
    </location>
</feature>
<keyword evidence="15" id="KW-1185">Reference proteome</keyword>
<dbReference type="InterPro" id="IPR013162">
    <property type="entry name" value="CD80_C2-set"/>
</dbReference>
<evidence type="ECO:0000256" key="2">
    <source>
        <dbReference type="ARBA" id="ARBA00004167"/>
    </source>
</evidence>
<evidence type="ECO:0000256" key="12">
    <source>
        <dbReference type="SAM" id="Phobius"/>
    </source>
</evidence>
<evidence type="ECO:0000256" key="11">
    <source>
        <dbReference type="SAM" id="MobiDB-lite"/>
    </source>
</evidence>
<reference evidence="14 15" key="1">
    <citation type="journal article" date="2018" name="Nat. Ecol. Evol.">
        <title>Shark genomes provide insights into elasmobranch evolution and the origin of vertebrates.</title>
        <authorList>
            <person name="Hara Y"/>
            <person name="Yamaguchi K"/>
            <person name="Onimaru K"/>
            <person name="Kadota M"/>
            <person name="Koyanagi M"/>
            <person name="Keeley SD"/>
            <person name="Tatsumi K"/>
            <person name="Tanaka K"/>
            <person name="Motone F"/>
            <person name="Kageyama Y"/>
            <person name="Nozu R"/>
            <person name="Adachi N"/>
            <person name="Nishimura O"/>
            <person name="Nakagawa R"/>
            <person name="Tanegashima C"/>
            <person name="Kiyatake I"/>
            <person name="Matsumoto R"/>
            <person name="Murakumo K"/>
            <person name="Nishida K"/>
            <person name="Terakita A"/>
            <person name="Kuratani S"/>
            <person name="Sato K"/>
            <person name="Hyodo S Kuraku.S."/>
        </authorList>
    </citation>
    <scope>NUCLEOTIDE SEQUENCE [LARGE SCALE GENOMIC DNA]</scope>
</reference>
<dbReference type="InterPro" id="IPR047399">
    <property type="entry name" value="Tudor_PHF1"/>
</dbReference>
<dbReference type="Proteomes" id="UP000287033">
    <property type="component" value="Unassembled WGS sequence"/>
</dbReference>
<dbReference type="Gene3D" id="2.30.30.140">
    <property type="match status" value="1"/>
</dbReference>
<comment type="subcellular location">
    <subcellularLocation>
        <location evidence="3">Cytoplasm</location>
    </subcellularLocation>
    <subcellularLocation>
        <location evidence="2">Membrane</location>
        <topology evidence="2">Single-pass membrane protein</topology>
    </subcellularLocation>
    <subcellularLocation>
        <location evidence="1">Nucleus</location>
    </subcellularLocation>
</comment>
<dbReference type="InterPro" id="IPR036179">
    <property type="entry name" value="Ig-like_dom_sf"/>
</dbReference>
<feature type="non-terminal residue" evidence="14">
    <location>
        <position position="1"/>
    </location>
</feature>
<accession>A0A401RII7</accession>
<dbReference type="CDD" id="cd20449">
    <property type="entry name" value="Tudor_PHF1"/>
    <property type="match status" value="1"/>
</dbReference>